<evidence type="ECO:0000259" key="1">
    <source>
        <dbReference type="Pfam" id="PF10551"/>
    </source>
</evidence>
<organism evidence="2 3">
    <name type="scientific">Trifolium pratense</name>
    <name type="common">Red clover</name>
    <dbReference type="NCBI Taxonomy" id="57577"/>
    <lineage>
        <taxon>Eukaryota</taxon>
        <taxon>Viridiplantae</taxon>
        <taxon>Streptophyta</taxon>
        <taxon>Embryophyta</taxon>
        <taxon>Tracheophyta</taxon>
        <taxon>Spermatophyta</taxon>
        <taxon>Magnoliopsida</taxon>
        <taxon>eudicotyledons</taxon>
        <taxon>Gunneridae</taxon>
        <taxon>Pentapetalae</taxon>
        <taxon>rosids</taxon>
        <taxon>fabids</taxon>
        <taxon>Fabales</taxon>
        <taxon>Fabaceae</taxon>
        <taxon>Papilionoideae</taxon>
        <taxon>50 kb inversion clade</taxon>
        <taxon>NPAAA clade</taxon>
        <taxon>Hologalegina</taxon>
        <taxon>IRL clade</taxon>
        <taxon>Trifolieae</taxon>
        <taxon>Trifolium</taxon>
    </lineage>
</organism>
<sequence>CCLLRREANLSRVILTDRDLALMNAIPAVFPDTVTLVCRFHVAKNVRSKAAELVKLGDGEKVKASEMRETVCLAFTDVLDSSTEDEYAENVLKFRKLRERWPKFVRYVEETILDTNKERVVSAWMDKYMHMGNHTTNRV</sequence>
<feature type="non-terminal residue" evidence="2">
    <location>
        <position position="1"/>
    </location>
</feature>
<dbReference type="InterPro" id="IPR018289">
    <property type="entry name" value="MULE_transposase_dom"/>
</dbReference>
<evidence type="ECO:0000313" key="3">
    <source>
        <dbReference type="Proteomes" id="UP000236291"/>
    </source>
</evidence>
<accession>A0A2K3JY83</accession>
<reference evidence="2 3" key="1">
    <citation type="journal article" date="2014" name="Am. J. Bot.">
        <title>Genome assembly and annotation for red clover (Trifolium pratense; Fabaceae).</title>
        <authorList>
            <person name="Istvanek J."/>
            <person name="Jaros M."/>
            <person name="Krenek A."/>
            <person name="Repkova J."/>
        </authorList>
    </citation>
    <scope>NUCLEOTIDE SEQUENCE [LARGE SCALE GENOMIC DNA]</scope>
    <source>
        <strain evidence="3">cv. Tatra</strain>
        <tissue evidence="2">Young leaves</tissue>
    </source>
</reference>
<dbReference type="AlphaFoldDB" id="A0A2K3JY83"/>
<protein>
    <submittedName>
        <fullName evidence="2">Protein FAR1-related sequence 5-like</fullName>
    </submittedName>
</protein>
<name>A0A2K3JY83_TRIPR</name>
<reference evidence="2 3" key="2">
    <citation type="journal article" date="2017" name="Front. Plant Sci.">
        <title>Gene Classification and Mining of Molecular Markers Useful in Red Clover (Trifolium pratense) Breeding.</title>
        <authorList>
            <person name="Istvanek J."/>
            <person name="Dluhosova J."/>
            <person name="Dluhos P."/>
            <person name="Patkova L."/>
            <person name="Nedelnik J."/>
            <person name="Repkova J."/>
        </authorList>
    </citation>
    <scope>NUCLEOTIDE SEQUENCE [LARGE SCALE GENOMIC DNA]</scope>
    <source>
        <strain evidence="3">cv. Tatra</strain>
        <tissue evidence="2">Young leaves</tissue>
    </source>
</reference>
<evidence type="ECO:0000313" key="2">
    <source>
        <dbReference type="EMBL" id="PNX59023.1"/>
    </source>
</evidence>
<dbReference type="Pfam" id="PF10551">
    <property type="entry name" value="MULE"/>
    <property type="match status" value="1"/>
</dbReference>
<dbReference type="InterPro" id="IPR052579">
    <property type="entry name" value="Zinc_finger_SWIM"/>
</dbReference>
<dbReference type="Proteomes" id="UP000236291">
    <property type="component" value="Unassembled WGS sequence"/>
</dbReference>
<dbReference type="PANTHER" id="PTHR31569:SF4">
    <property type="entry name" value="SWIM-TYPE DOMAIN-CONTAINING PROTEIN"/>
    <property type="match status" value="1"/>
</dbReference>
<feature type="domain" description="MULE transposase" evidence="1">
    <location>
        <begin position="9"/>
        <end position="45"/>
    </location>
</feature>
<proteinExistence type="predicted"/>
<dbReference type="STRING" id="57577.A0A2K3JY83"/>
<dbReference type="PANTHER" id="PTHR31569">
    <property type="entry name" value="SWIM-TYPE DOMAIN-CONTAINING PROTEIN"/>
    <property type="match status" value="1"/>
</dbReference>
<dbReference type="ExpressionAtlas" id="A0A2K3JY83">
    <property type="expression patterns" value="baseline"/>
</dbReference>
<comment type="caution">
    <text evidence="2">The sequence shown here is derived from an EMBL/GenBank/DDBJ whole genome shotgun (WGS) entry which is preliminary data.</text>
</comment>
<dbReference type="EMBL" id="ASHM01130129">
    <property type="protein sequence ID" value="PNX59023.1"/>
    <property type="molecule type" value="Genomic_DNA"/>
</dbReference>
<gene>
    <name evidence="2" type="ORF">L195_g059479</name>
</gene>